<dbReference type="Gene3D" id="2.70.98.90">
    <property type="match status" value="1"/>
</dbReference>
<proteinExistence type="inferred from homology"/>
<dbReference type="CDD" id="cd19961">
    <property type="entry name" value="EcYidC-like_peri"/>
    <property type="match status" value="1"/>
</dbReference>
<evidence type="ECO:0000313" key="16">
    <source>
        <dbReference type="EMBL" id="SVB10805.1"/>
    </source>
</evidence>
<dbReference type="CDD" id="cd20070">
    <property type="entry name" value="5TM_YidC_Alb3"/>
    <property type="match status" value="1"/>
</dbReference>
<dbReference type="NCBIfam" id="TIGR03592">
    <property type="entry name" value="yidC_oxa1_cterm"/>
    <property type="match status" value="1"/>
</dbReference>
<evidence type="ECO:0000256" key="2">
    <source>
        <dbReference type="ARBA" id="ARBA00010527"/>
    </source>
</evidence>
<dbReference type="EMBL" id="UINC01028931">
    <property type="protein sequence ID" value="SVB10805.1"/>
    <property type="molecule type" value="Genomic_DNA"/>
</dbReference>
<dbReference type="InterPro" id="IPR028053">
    <property type="entry name" value="Membr_insert_YidC_N"/>
</dbReference>
<evidence type="ECO:0000256" key="6">
    <source>
        <dbReference type="ARBA" id="ARBA00022692"/>
    </source>
</evidence>
<comment type="similarity">
    <text evidence="2">Belongs to the OXA1/ALB3/YidC family. Type 1 subfamily.</text>
</comment>
<protein>
    <recommendedName>
        <fullName evidence="3">Membrane protein insertase YidC</fullName>
    </recommendedName>
    <alternativeName>
        <fullName evidence="12">Foldase YidC</fullName>
    </alternativeName>
    <alternativeName>
        <fullName evidence="11">Membrane integrase YidC</fullName>
    </alternativeName>
</protein>
<dbReference type="GO" id="GO:0051205">
    <property type="term" value="P:protein insertion into membrane"/>
    <property type="evidence" value="ECO:0007669"/>
    <property type="project" value="TreeGrafter"/>
</dbReference>
<dbReference type="Pfam" id="PF14849">
    <property type="entry name" value="YidC_periplas"/>
    <property type="match status" value="1"/>
</dbReference>
<evidence type="ECO:0000256" key="13">
    <source>
        <dbReference type="SAM" id="Phobius"/>
    </source>
</evidence>
<dbReference type="HAMAP" id="MF_01810">
    <property type="entry name" value="YidC_type1"/>
    <property type="match status" value="1"/>
</dbReference>
<keyword evidence="8 13" id="KW-1133">Transmembrane helix</keyword>
<evidence type="ECO:0000259" key="14">
    <source>
        <dbReference type="Pfam" id="PF02096"/>
    </source>
</evidence>
<dbReference type="GO" id="GO:0005886">
    <property type="term" value="C:plasma membrane"/>
    <property type="evidence" value="ECO:0007669"/>
    <property type="project" value="UniProtKB-SubCell"/>
</dbReference>
<accession>A0A382BAH4</accession>
<feature type="transmembrane region" description="Helical" evidence="13">
    <location>
        <begin position="309"/>
        <end position="330"/>
    </location>
</feature>
<dbReference type="AlphaFoldDB" id="A0A382BAH4"/>
<evidence type="ECO:0000256" key="4">
    <source>
        <dbReference type="ARBA" id="ARBA00022448"/>
    </source>
</evidence>
<evidence type="ECO:0000256" key="10">
    <source>
        <dbReference type="ARBA" id="ARBA00023186"/>
    </source>
</evidence>
<evidence type="ECO:0000256" key="9">
    <source>
        <dbReference type="ARBA" id="ARBA00023136"/>
    </source>
</evidence>
<reference evidence="16" key="1">
    <citation type="submission" date="2018-05" db="EMBL/GenBank/DDBJ databases">
        <authorList>
            <person name="Lanie J.A."/>
            <person name="Ng W.-L."/>
            <person name="Kazmierczak K.M."/>
            <person name="Andrzejewski T.M."/>
            <person name="Davidsen T.M."/>
            <person name="Wayne K.J."/>
            <person name="Tettelin H."/>
            <person name="Glass J.I."/>
            <person name="Rusch D."/>
            <person name="Podicherti R."/>
            <person name="Tsui H.-C.T."/>
            <person name="Winkler M.E."/>
        </authorList>
    </citation>
    <scope>NUCLEOTIDE SEQUENCE</scope>
</reference>
<keyword evidence="5" id="KW-1003">Cell membrane</keyword>
<dbReference type="GO" id="GO:0015031">
    <property type="term" value="P:protein transport"/>
    <property type="evidence" value="ECO:0007669"/>
    <property type="project" value="UniProtKB-KW"/>
</dbReference>
<feature type="transmembrane region" description="Helical" evidence="13">
    <location>
        <begin position="199"/>
        <end position="218"/>
    </location>
</feature>
<dbReference type="PRINTS" id="PR01900">
    <property type="entry name" value="YIDCPROTEIN"/>
</dbReference>
<keyword evidence="10" id="KW-0143">Chaperone</keyword>
<organism evidence="16">
    <name type="scientific">marine metagenome</name>
    <dbReference type="NCBI Taxonomy" id="408172"/>
    <lineage>
        <taxon>unclassified sequences</taxon>
        <taxon>metagenomes</taxon>
        <taxon>ecological metagenomes</taxon>
    </lineage>
</organism>
<evidence type="ECO:0000256" key="3">
    <source>
        <dbReference type="ARBA" id="ARBA00015325"/>
    </source>
</evidence>
<evidence type="ECO:0000259" key="15">
    <source>
        <dbReference type="Pfam" id="PF14849"/>
    </source>
</evidence>
<dbReference type="PANTHER" id="PTHR12428:SF65">
    <property type="entry name" value="CYTOCHROME C OXIDASE ASSEMBLY PROTEIN COX18, MITOCHONDRIAL"/>
    <property type="match status" value="1"/>
</dbReference>
<feature type="domain" description="Membrane insertase YidC N-terminal" evidence="15">
    <location>
        <begin position="2"/>
        <end position="176"/>
    </location>
</feature>
<feature type="non-terminal residue" evidence="16">
    <location>
        <position position="1"/>
    </location>
</feature>
<dbReference type="Pfam" id="PF02096">
    <property type="entry name" value="60KD_IMP"/>
    <property type="match status" value="1"/>
</dbReference>
<dbReference type="PRINTS" id="PR00701">
    <property type="entry name" value="60KDINNERMP"/>
</dbReference>
<keyword evidence="7" id="KW-0653">Protein transport</keyword>
<dbReference type="InterPro" id="IPR038221">
    <property type="entry name" value="YidC_periplasmic_sf"/>
</dbReference>
<name>A0A382BAH4_9ZZZZ</name>
<sequence>KQQTVVFETSFNGRSIKKQLTFSPGTYIIGLEVVFENPEQYISRGTYSLSWSGGLAPTEKNTKDDYTYFKGYALLGDELLGDDAEDGQGSEAKQAGTTNWTATKTKYFISAIIPAVPGVGALVSGVLDGGRPLFTTQLNQSTSAGGSFNLYVGPLEYNGVRSLGVDLENTMNLGWAPIRPLGRLITWSLTKMFKIIPNYGFVIILFAIIVKILLNPLTKKSFQSTRRMQDLQPKIQALKEKHKNDPKKLNTAQGELFKAEGVNPLGGCLPMLLQMPILIAFFTIFRSTIEFRGAPFFGWITDLSVPDTLATIAGFPINVLPFLMGATMFLQQKLMASPSGGAQQKMMMYFMNVFFLFIFYSFPSGLNLYYSVFNVLSIVQQKYLTPPPKKPPSKTIKKIKK</sequence>
<gene>
    <name evidence="16" type="ORF">METZ01_LOCUS163659</name>
</gene>
<keyword evidence="6 13" id="KW-0812">Transmembrane</keyword>
<keyword evidence="4" id="KW-0813">Transport</keyword>
<dbReference type="InterPro" id="IPR019998">
    <property type="entry name" value="Membr_insert_YidC"/>
</dbReference>
<keyword evidence="9 13" id="KW-0472">Membrane</keyword>
<evidence type="ECO:0000256" key="11">
    <source>
        <dbReference type="ARBA" id="ARBA00033245"/>
    </source>
</evidence>
<evidence type="ECO:0000256" key="8">
    <source>
        <dbReference type="ARBA" id="ARBA00022989"/>
    </source>
</evidence>
<evidence type="ECO:0000256" key="5">
    <source>
        <dbReference type="ARBA" id="ARBA00022475"/>
    </source>
</evidence>
<dbReference type="InterPro" id="IPR047196">
    <property type="entry name" value="YidC_ALB_C"/>
</dbReference>
<dbReference type="InterPro" id="IPR028055">
    <property type="entry name" value="YidC/Oxa/ALB_C"/>
</dbReference>
<evidence type="ECO:0000256" key="12">
    <source>
        <dbReference type="ARBA" id="ARBA00033342"/>
    </source>
</evidence>
<evidence type="ECO:0000256" key="1">
    <source>
        <dbReference type="ARBA" id="ARBA00004429"/>
    </source>
</evidence>
<feature type="domain" description="Membrane insertase YidC/Oxa/ALB C-terminal" evidence="14">
    <location>
        <begin position="199"/>
        <end position="384"/>
    </location>
</feature>
<comment type="subcellular location">
    <subcellularLocation>
        <location evidence="1">Cell inner membrane</location>
        <topology evidence="1">Multi-pass membrane protein</topology>
    </subcellularLocation>
</comment>
<feature type="transmembrane region" description="Helical" evidence="13">
    <location>
        <begin position="350"/>
        <end position="370"/>
    </location>
</feature>
<feature type="transmembrane region" description="Helical" evidence="13">
    <location>
        <begin position="268"/>
        <end position="289"/>
    </location>
</feature>
<dbReference type="InterPro" id="IPR001708">
    <property type="entry name" value="YidC/ALB3/OXA1/COX18"/>
</dbReference>
<dbReference type="PANTHER" id="PTHR12428">
    <property type="entry name" value="OXA1"/>
    <property type="match status" value="1"/>
</dbReference>
<evidence type="ECO:0000256" key="7">
    <source>
        <dbReference type="ARBA" id="ARBA00022927"/>
    </source>
</evidence>
<dbReference type="GO" id="GO:0032977">
    <property type="term" value="F:membrane insertase activity"/>
    <property type="evidence" value="ECO:0007669"/>
    <property type="project" value="InterPro"/>
</dbReference>